<organism evidence="2 3">
    <name type="scientific">Nesidiocoris tenuis</name>
    <dbReference type="NCBI Taxonomy" id="355587"/>
    <lineage>
        <taxon>Eukaryota</taxon>
        <taxon>Metazoa</taxon>
        <taxon>Ecdysozoa</taxon>
        <taxon>Arthropoda</taxon>
        <taxon>Hexapoda</taxon>
        <taxon>Insecta</taxon>
        <taxon>Pterygota</taxon>
        <taxon>Neoptera</taxon>
        <taxon>Paraneoptera</taxon>
        <taxon>Hemiptera</taxon>
        <taxon>Heteroptera</taxon>
        <taxon>Panheteroptera</taxon>
        <taxon>Cimicomorpha</taxon>
        <taxon>Miridae</taxon>
        <taxon>Dicyphina</taxon>
        <taxon>Nesidiocoris</taxon>
    </lineage>
</organism>
<feature type="region of interest" description="Disordered" evidence="1">
    <location>
        <begin position="58"/>
        <end position="86"/>
    </location>
</feature>
<proteinExistence type="predicted"/>
<evidence type="ECO:0000313" key="3">
    <source>
        <dbReference type="Proteomes" id="UP000479000"/>
    </source>
</evidence>
<evidence type="ECO:0000256" key="1">
    <source>
        <dbReference type="SAM" id="MobiDB-lite"/>
    </source>
</evidence>
<evidence type="ECO:0000313" key="2">
    <source>
        <dbReference type="EMBL" id="CAB0011571.1"/>
    </source>
</evidence>
<accession>A0A6H5H824</accession>
<gene>
    <name evidence="2" type="ORF">NTEN_LOCUS16495</name>
</gene>
<name>A0A6H5H824_9HEMI</name>
<sequence length="280" mass="30764">MFLIRTASKVKVIKITPTRDLEGENSSERCAMLMGFNSNSIWTSPDMDLATRCEHWRADEEGRPPGETEAVSGDEAARSEEFQGDGRAQIRASTLAVAAVCTTGRGPNAICAPLNSGRTLARRAIRRRRLLLALRSLGDDRNAGTRSFSRHGRKNVELPNDYANDIATRLGREAKHRGGRNRRDCGYWSGGRWSAAEARLREERGTAPTPTAWGTAGGFERLCRRPAQLRRAGSPLLPAASEPTRPTLPLRRRLGQLGTGGRAELPLRTPCRPAVWISIS</sequence>
<keyword evidence="3" id="KW-1185">Reference proteome</keyword>
<dbReference type="AlphaFoldDB" id="A0A6H5H824"/>
<dbReference type="Proteomes" id="UP000479000">
    <property type="component" value="Unassembled WGS sequence"/>
</dbReference>
<dbReference type="EMBL" id="CADCXU010024227">
    <property type="protein sequence ID" value="CAB0011571.1"/>
    <property type="molecule type" value="Genomic_DNA"/>
</dbReference>
<protein>
    <submittedName>
        <fullName evidence="2">Uncharacterized protein</fullName>
    </submittedName>
</protein>
<reference evidence="2 3" key="1">
    <citation type="submission" date="2020-02" db="EMBL/GenBank/DDBJ databases">
        <authorList>
            <person name="Ferguson B K."/>
        </authorList>
    </citation>
    <scope>NUCLEOTIDE SEQUENCE [LARGE SCALE GENOMIC DNA]</scope>
</reference>